<evidence type="ECO:0000313" key="2">
    <source>
        <dbReference type="Proteomes" id="UP001152607"/>
    </source>
</evidence>
<evidence type="ECO:0000313" key="1">
    <source>
        <dbReference type="EMBL" id="CAI6248644.1"/>
    </source>
</evidence>
<dbReference type="EMBL" id="CAOQHR010000001">
    <property type="protein sequence ID" value="CAI6248644.1"/>
    <property type="molecule type" value="Genomic_DNA"/>
</dbReference>
<name>A0A9W4U2K9_9PLEO</name>
<gene>
    <name evidence="1" type="ORF">PDIGIT_LOCUS877</name>
</gene>
<sequence>MAYYKRMQSVFPLRFHPLKTDKCTPRQFQAAGRQPFHVPSAYSYGVRCYTRLTYILRASLPSSSLLPLTTQPREKSFGNRHPWCNARESRPEQADPSVVCYTAVPFSSSTASSCLSPNTLCTPHLCRHFTANMIILGMPSLCPSIDPPPDLLCT</sequence>
<dbReference type="Proteomes" id="UP001152607">
    <property type="component" value="Unassembled WGS sequence"/>
</dbReference>
<keyword evidence="2" id="KW-1185">Reference proteome</keyword>
<proteinExistence type="predicted"/>
<dbReference type="AlphaFoldDB" id="A0A9W4U2K9"/>
<protein>
    <submittedName>
        <fullName evidence="1">Uncharacterized protein</fullName>
    </submittedName>
</protein>
<organism evidence="1 2">
    <name type="scientific">Periconia digitata</name>
    <dbReference type="NCBI Taxonomy" id="1303443"/>
    <lineage>
        <taxon>Eukaryota</taxon>
        <taxon>Fungi</taxon>
        <taxon>Dikarya</taxon>
        <taxon>Ascomycota</taxon>
        <taxon>Pezizomycotina</taxon>
        <taxon>Dothideomycetes</taxon>
        <taxon>Pleosporomycetidae</taxon>
        <taxon>Pleosporales</taxon>
        <taxon>Massarineae</taxon>
        <taxon>Periconiaceae</taxon>
        <taxon>Periconia</taxon>
    </lineage>
</organism>
<accession>A0A9W4U2K9</accession>
<reference evidence="1" key="1">
    <citation type="submission" date="2023-01" db="EMBL/GenBank/DDBJ databases">
        <authorList>
            <person name="Van Ghelder C."/>
            <person name="Rancurel C."/>
        </authorList>
    </citation>
    <scope>NUCLEOTIDE SEQUENCE</scope>
    <source>
        <strain evidence="1">CNCM I-4278</strain>
    </source>
</reference>
<comment type="caution">
    <text evidence="1">The sequence shown here is derived from an EMBL/GenBank/DDBJ whole genome shotgun (WGS) entry which is preliminary data.</text>
</comment>